<feature type="transmembrane region" description="Helical" evidence="5">
    <location>
        <begin position="205"/>
        <end position="225"/>
    </location>
</feature>
<gene>
    <name evidence="7" type="ORF">L249_8788</name>
</gene>
<dbReference type="InterPro" id="IPR020846">
    <property type="entry name" value="MFS_dom"/>
</dbReference>
<dbReference type="Proteomes" id="UP000253664">
    <property type="component" value="Unassembled WGS sequence"/>
</dbReference>
<dbReference type="InterPro" id="IPR011701">
    <property type="entry name" value="MFS"/>
</dbReference>
<evidence type="ECO:0000256" key="5">
    <source>
        <dbReference type="SAM" id="Phobius"/>
    </source>
</evidence>
<evidence type="ECO:0000256" key="4">
    <source>
        <dbReference type="ARBA" id="ARBA00023136"/>
    </source>
</evidence>
<evidence type="ECO:0000313" key="7">
    <source>
        <dbReference type="EMBL" id="RCI08561.1"/>
    </source>
</evidence>
<keyword evidence="8" id="KW-1185">Reference proteome</keyword>
<dbReference type="EMBL" id="LKCN02000019">
    <property type="protein sequence ID" value="RCI08561.1"/>
    <property type="molecule type" value="Genomic_DNA"/>
</dbReference>
<keyword evidence="2 5" id="KW-0812">Transmembrane</keyword>
<dbReference type="GO" id="GO:0016020">
    <property type="term" value="C:membrane"/>
    <property type="evidence" value="ECO:0007669"/>
    <property type="project" value="UniProtKB-SubCell"/>
</dbReference>
<dbReference type="GO" id="GO:0022857">
    <property type="term" value="F:transmembrane transporter activity"/>
    <property type="evidence" value="ECO:0007669"/>
    <property type="project" value="InterPro"/>
</dbReference>
<feature type="transmembrane region" description="Helical" evidence="5">
    <location>
        <begin position="111"/>
        <end position="131"/>
    </location>
</feature>
<evidence type="ECO:0000313" key="8">
    <source>
        <dbReference type="Proteomes" id="UP000253664"/>
    </source>
</evidence>
<feature type="transmembrane region" description="Helical" evidence="5">
    <location>
        <begin position="271"/>
        <end position="292"/>
    </location>
</feature>
<comment type="caution">
    <text evidence="7">The sequence shown here is derived from an EMBL/GenBank/DDBJ whole genome shotgun (WGS) entry which is preliminary data.</text>
</comment>
<feature type="transmembrane region" description="Helical" evidence="5">
    <location>
        <begin position="137"/>
        <end position="155"/>
    </location>
</feature>
<accession>A0A367L2A4</accession>
<reference evidence="7 8" key="1">
    <citation type="journal article" date="2015" name="BMC Genomics">
        <title>Insights from the genome of Ophiocordyceps polyrhachis-furcata to pathogenicity and host specificity in insect fungi.</title>
        <authorList>
            <person name="Wichadakul D."/>
            <person name="Kobmoo N."/>
            <person name="Ingsriswang S."/>
            <person name="Tangphatsornruang S."/>
            <person name="Chantasingh D."/>
            <person name="Luangsa-ard J.J."/>
            <person name="Eurwilaichitr L."/>
        </authorList>
    </citation>
    <scope>NUCLEOTIDE SEQUENCE [LARGE SCALE GENOMIC DNA]</scope>
    <source>
        <strain evidence="7 8">BCC 54312</strain>
    </source>
</reference>
<keyword evidence="3 5" id="KW-1133">Transmembrane helix</keyword>
<protein>
    <recommendedName>
        <fullName evidence="6">Major facilitator superfamily (MFS) profile domain-containing protein</fullName>
    </recommendedName>
</protein>
<keyword evidence="4 5" id="KW-0472">Membrane</keyword>
<dbReference type="InterPro" id="IPR036259">
    <property type="entry name" value="MFS_trans_sf"/>
</dbReference>
<evidence type="ECO:0000259" key="6">
    <source>
        <dbReference type="PROSITE" id="PS50850"/>
    </source>
</evidence>
<dbReference type="OrthoDB" id="3026777at2759"/>
<dbReference type="Pfam" id="PF07690">
    <property type="entry name" value="MFS_1"/>
    <property type="match status" value="1"/>
</dbReference>
<feature type="transmembrane region" description="Helical" evidence="5">
    <location>
        <begin position="312"/>
        <end position="330"/>
    </location>
</feature>
<dbReference type="AlphaFoldDB" id="A0A367L2A4"/>
<proteinExistence type="predicted"/>
<feature type="transmembrane region" description="Helical" evidence="5">
    <location>
        <begin position="20"/>
        <end position="41"/>
    </location>
</feature>
<comment type="subcellular location">
    <subcellularLocation>
        <location evidence="1">Membrane</location>
        <topology evidence="1">Multi-pass membrane protein</topology>
    </subcellularLocation>
</comment>
<evidence type="ECO:0000256" key="3">
    <source>
        <dbReference type="ARBA" id="ARBA00022989"/>
    </source>
</evidence>
<evidence type="ECO:0000256" key="1">
    <source>
        <dbReference type="ARBA" id="ARBA00004141"/>
    </source>
</evidence>
<dbReference type="PANTHER" id="PTHR23507:SF1">
    <property type="entry name" value="FI18259P1-RELATED"/>
    <property type="match status" value="1"/>
</dbReference>
<evidence type="ECO:0000256" key="2">
    <source>
        <dbReference type="ARBA" id="ARBA00022692"/>
    </source>
</evidence>
<feature type="domain" description="Major facilitator superfamily (MFS) profile" evidence="6">
    <location>
        <begin position="21"/>
        <end position="466"/>
    </location>
</feature>
<dbReference type="SUPFAM" id="SSF103473">
    <property type="entry name" value="MFS general substrate transporter"/>
    <property type="match status" value="1"/>
</dbReference>
<organism evidence="7 8">
    <name type="scientific">Ophiocordyceps polyrhachis-furcata BCC 54312</name>
    <dbReference type="NCBI Taxonomy" id="1330021"/>
    <lineage>
        <taxon>Eukaryota</taxon>
        <taxon>Fungi</taxon>
        <taxon>Dikarya</taxon>
        <taxon>Ascomycota</taxon>
        <taxon>Pezizomycotina</taxon>
        <taxon>Sordariomycetes</taxon>
        <taxon>Hypocreomycetidae</taxon>
        <taxon>Hypocreales</taxon>
        <taxon>Ophiocordycipitaceae</taxon>
        <taxon>Ophiocordyceps</taxon>
    </lineage>
</organism>
<feature type="transmembrane region" description="Helical" evidence="5">
    <location>
        <begin position="440"/>
        <end position="462"/>
    </location>
</feature>
<dbReference type="Gene3D" id="1.20.1250.20">
    <property type="entry name" value="MFS general substrate transporter like domains"/>
    <property type="match status" value="1"/>
</dbReference>
<dbReference type="PROSITE" id="PS50850">
    <property type="entry name" value="MFS"/>
    <property type="match status" value="1"/>
</dbReference>
<dbReference type="PANTHER" id="PTHR23507">
    <property type="entry name" value="ZGC:174356"/>
    <property type="match status" value="1"/>
</dbReference>
<sequence length="481" mass="51261">MEETTPLLGRQLAAPSRSTVLLLSLVIFSLSCFSSVSSVPLNRLLEHRLCRQYGAHHARLSFFDERVCKADVVQSQLAHINGILDTLEAVVGLLVAFPYGALSDKVGRKPVILLSIAGFALGSAWTALILARDQATIQTILLAPAFFLIGGGRHVTYSTVFSAVSDVTTEKTRASAFVTISLGSFMGGVVGPVVSSGLMQVTSPWLPYLMSFAMVLLGAALLMLVPETLPPRKKNPQDDYDDDDDDDDTSILFSYLTRLRASLSMLRKPELALVLVAFLAPVPMSTAANQFFVQYVSKRFFWSMADAGYLQSVRGAVNVVLLLVVLPCLGNSKALLSRASSSSSPAAKDRYLAQLSAVALTLGCLLMAGESMPLVVAGFVVNTLGNGLAPLCRSLAAHLVAAHEQAGLQTLIAIVEASSSLFAGPALASALSAGMRRGGVWMGLPYFGLAAFLFFVTLPLLVPMRTRPRRKLKSGGGIIEP</sequence>
<name>A0A367L2A4_9HYPO</name>
<feature type="transmembrane region" description="Helical" evidence="5">
    <location>
        <begin position="176"/>
        <end position="199"/>
    </location>
</feature>